<feature type="region of interest" description="Disordered" evidence="7">
    <location>
        <begin position="151"/>
        <end position="170"/>
    </location>
</feature>
<feature type="region of interest" description="Disordered" evidence="7">
    <location>
        <begin position="881"/>
        <end position="926"/>
    </location>
</feature>
<keyword evidence="2" id="KW-0805">Transcription regulation</keyword>
<dbReference type="GO" id="GO:0005198">
    <property type="term" value="F:structural molecule activity"/>
    <property type="evidence" value="ECO:0007669"/>
    <property type="project" value="TreeGrafter"/>
</dbReference>
<dbReference type="InterPro" id="IPR037782">
    <property type="entry name" value="Spt7"/>
</dbReference>
<evidence type="ECO:0000259" key="8">
    <source>
        <dbReference type="PROSITE" id="PS50014"/>
    </source>
</evidence>
<dbReference type="PROSITE" id="PS00633">
    <property type="entry name" value="BROMODOMAIN_1"/>
    <property type="match status" value="1"/>
</dbReference>
<dbReference type="Gene3D" id="1.10.20.10">
    <property type="entry name" value="Histone, subunit A"/>
    <property type="match status" value="1"/>
</dbReference>
<gene>
    <name evidence="9" type="ORF">A7U60_g7200</name>
</gene>
<feature type="region of interest" description="Disordered" evidence="7">
    <location>
        <begin position="358"/>
        <end position="398"/>
    </location>
</feature>
<evidence type="ECO:0000256" key="5">
    <source>
        <dbReference type="ARBA" id="ARBA00023242"/>
    </source>
</evidence>
<dbReference type="AlphaFoldDB" id="A0A9Q5N5Q4"/>
<comment type="subcellular location">
    <subcellularLocation>
        <location evidence="1">Nucleus</location>
    </subcellularLocation>
</comment>
<evidence type="ECO:0000313" key="10">
    <source>
        <dbReference type="Proteomes" id="UP000757232"/>
    </source>
</evidence>
<dbReference type="PROSITE" id="PS50014">
    <property type="entry name" value="BROMODOMAIN_2"/>
    <property type="match status" value="1"/>
</dbReference>
<dbReference type="PRINTS" id="PR00503">
    <property type="entry name" value="BROMODOMAIN"/>
</dbReference>
<dbReference type="PANTHER" id="PTHR47343">
    <property type="entry name" value="TRANSCRIPTIONAL ACTIVATOR SPT7"/>
    <property type="match status" value="1"/>
</dbReference>
<evidence type="ECO:0000256" key="3">
    <source>
        <dbReference type="ARBA" id="ARBA00023117"/>
    </source>
</evidence>
<dbReference type="Pfam" id="PF00439">
    <property type="entry name" value="Bromodomain"/>
    <property type="match status" value="1"/>
</dbReference>
<name>A0A9Q5N5Q4_SANBA</name>
<dbReference type="Proteomes" id="UP000757232">
    <property type="component" value="Unassembled WGS sequence"/>
</dbReference>
<evidence type="ECO:0000313" key="9">
    <source>
        <dbReference type="EMBL" id="OCB85846.1"/>
    </source>
</evidence>
<keyword evidence="5" id="KW-0539">Nucleus</keyword>
<comment type="caution">
    <text evidence="9">The sequence shown here is derived from an EMBL/GenBank/DDBJ whole genome shotgun (WGS) entry which is preliminary data.</text>
</comment>
<sequence length="926" mass="100176">MNNLLQSLNSQRLRLNVHDNDLKRLLSAVKDGRGHDSKLQDAFYDSLEGVLLELRTVTIDNHDAEAFLKPVSKTDYPDYYEIIKEPMDLQTMLRKVKQKQYKSKAEFQDDFDLIWSNCFDYNTGDNHPLRQCAKRLQQKANRLLKNITDRRDRLDPPVPSPIDATHPRMPNGVMVNGHSGHSRKHSAATTPVPKMPIVIKKSAPPSRTMSIAPPSPPPTRRDLTFGEQPAFVRTVEGMAAWSALDRELSASVEVKLEPENLAGPSRLPIADKLRQIIVSGSGSSESEEEDEFAMEPVNGEVGDKRKLAVNGDVRPRKKARTRLRSLDAVVDPVDLWWEVSTSSTLMTNALPTLTYPSSATIESLPPSPPLPPKPTRKKKKKRPPERQQHEPSKFQPKSLLGLINNNIRSLRRVRQIHDKFLILNLNSEDSSSNNGAAGPSGTVEPPDPGLLTVDDPEKDIQVDDRPWRSRETGLDVGERDANDCLRWMGTKVLEHSGFQSTSRAALDVFTGVATEYLFNVGRTLRYLCDKYSKQMSAEEIILHTLFESGITHIRDLERYITDDVLRYGTRLTELEKKLANAYNEVTVDSALDDDAFFNEDEEEENELVMGNFADAFGDDFLGLRELGIASELGLSSLTIPKKLLRGKNKNQNAQKGAKPSEPPPPYPPPSPFTPLDSASIDHQIGLLRPFYIHRINSYAGRTHPSQPLPYIFPPAPAPSQLEIELAREMGTEPPTPQAPPPIRNPAVPGTIVLPDEQPPVAKTKSGPLGQIVRPSASALAGAAKKKAKSGSGVGGGGGAAGSGSAGGGAAGGAVGGATAKGSIYGPAGPGPGIPPPSIRAADQWLPNGPIITNANGSLAPPVGAYDGYAVLPGSAGVGVGVGVMQFPGEGGGKKTPNPNASPKKKSDQGQQPPSSGSMLPFVAANA</sequence>
<reference evidence="9" key="1">
    <citation type="submission" date="2016-06" db="EMBL/GenBank/DDBJ databases">
        <title>Draft Genome sequence of the fungus Inonotus baumii.</title>
        <authorList>
            <person name="Zhu H."/>
            <person name="Lin W."/>
        </authorList>
    </citation>
    <scope>NUCLEOTIDE SEQUENCE</scope>
    <source>
        <strain evidence="9">821</strain>
    </source>
</reference>
<dbReference type="InterPro" id="IPR009072">
    <property type="entry name" value="Histone-fold"/>
</dbReference>
<dbReference type="GO" id="GO:0046982">
    <property type="term" value="F:protein heterodimerization activity"/>
    <property type="evidence" value="ECO:0007669"/>
    <property type="project" value="InterPro"/>
</dbReference>
<dbReference type="InterPro" id="IPR036427">
    <property type="entry name" value="Bromodomain-like_sf"/>
</dbReference>
<dbReference type="GO" id="GO:0005634">
    <property type="term" value="C:nucleus"/>
    <property type="evidence" value="ECO:0007669"/>
    <property type="project" value="UniProtKB-SubCell"/>
</dbReference>
<organism evidence="9 10">
    <name type="scientific">Sanghuangporus baumii</name>
    <name type="common">Phellinus baumii</name>
    <dbReference type="NCBI Taxonomy" id="108892"/>
    <lineage>
        <taxon>Eukaryota</taxon>
        <taxon>Fungi</taxon>
        <taxon>Dikarya</taxon>
        <taxon>Basidiomycota</taxon>
        <taxon>Agaricomycotina</taxon>
        <taxon>Agaricomycetes</taxon>
        <taxon>Hymenochaetales</taxon>
        <taxon>Hymenochaetaceae</taxon>
        <taxon>Sanghuangporus</taxon>
    </lineage>
</organism>
<dbReference type="InterPro" id="IPR001487">
    <property type="entry name" value="Bromodomain"/>
</dbReference>
<proteinExistence type="predicted"/>
<keyword evidence="3 6" id="KW-0103">Bromodomain</keyword>
<feature type="compositionally biased region" description="Low complexity" evidence="7">
    <location>
        <begin position="649"/>
        <end position="659"/>
    </location>
</feature>
<dbReference type="InterPro" id="IPR006565">
    <property type="entry name" value="BTP"/>
</dbReference>
<dbReference type="SUPFAM" id="SSF47370">
    <property type="entry name" value="Bromodomain"/>
    <property type="match status" value="1"/>
</dbReference>
<evidence type="ECO:0000256" key="4">
    <source>
        <dbReference type="ARBA" id="ARBA00023163"/>
    </source>
</evidence>
<evidence type="ECO:0000256" key="7">
    <source>
        <dbReference type="SAM" id="MobiDB-lite"/>
    </source>
</evidence>
<feature type="compositionally biased region" description="Basic residues" evidence="7">
    <location>
        <begin position="374"/>
        <end position="383"/>
    </location>
</feature>
<evidence type="ECO:0000256" key="2">
    <source>
        <dbReference type="ARBA" id="ARBA00023015"/>
    </source>
</evidence>
<keyword evidence="4" id="KW-0804">Transcription</keyword>
<dbReference type="PANTHER" id="PTHR47343:SF1">
    <property type="entry name" value="TRANSCRIPTIONAL ACTIVATOR SPT7"/>
    <property type="match status" value="1"/>
</dbReference>
<dbReference type="GO" id="GO:0000124">
    <property type="term" value="C:SAGA complex"/>
    <property type="evidence" value="ECO:0007669"/>
    <property type="project" value="InterPro"/>
</dbReference>
<dbReference type="Pfam" id="PF07524">
    <property type="entry name" value="Bromo_TP"/>
    <property type="match status" value="1"/>
</dbReference>
<protein>
    <recommendedName>
        <fullName evidence="8">Bromo domain-containing protein</fullName>
    </recommendedName>
</protein>
<feature type="compositionally biased region" description="Pro residues" evidence="7">
    <location>
        <begin position="660"/>
        <end position="672"/>
    </location>
</feature>
<evidence type="ECO:0000256" key="6">
    <source>
        <dbReference type="PROSITE-ProRule" id="PRU00035"/>
    </source>
</evidence>
<dbReference type="GO" id="GO:0046695">
    <property type="term" value="C:SLIK (SAGA-like) complex"/>
    <property type="evidence" value="ECO:0007669"/>
    <property type="project" value="InterPro"/>
</dbReference>
<dbReference type="EMBL" id="LNZH02000207">
    <property type="protein sequence ID" value="OCB85846.1"/>
    <property type="molecule type" value="Genomic_DNA"/>
</dbReference>
<feature type="compositionally biased region" description="Gly residues" evidence="7">
    <location>
        <begin position="791"/>
        <end position="815"/>
    </location>
</feature>
<accession>A0A9Q5N5Q4</accession>
<dbReference type="Gene3D" id="1.20.920.10">
    <property type="entry name" value="Bromodomain-like"/>
    <property type="match status" value="1"/>
</dbReference>
<keyword evidence="10" id="KW-1185">Reference proteome</keyword>
<dbReference type="OrthoDB" id="21449at2759"/>
<dbReference type="CDD" id="cd22927">
    <property type="entry name" value="HFD_SPT7"/>
    <property type="match status" value="1"/>
</dbReference>
<feature type="region of interest" description="Disordered" evidence="7">
    <location>
        <begin position="787"/>
        <end position="815"/>
    </location>
</feature>
<dbReference type="SMART" id="SM00297">
    <property type="entry name" value="BROMO"/>
    <property type="match status" value="1"/>
</dbReference>
<dbReference type="InterPro" id="IPR018359">
    <property type="entry name" value="Bromodomain_CS"/>
</dbReference>
<dbReference type="GO" id="GO:0006357">
    <property type="term" value="P:regulation of transcription by RNA polymerase II"/>
    <property type="evidence" value="ECO:0007669"/>
    <property type="project" value="TreeGrafter"/>
</dbReference>
<dbReference type="GO" id="GO:0006325">
    <property type="term" value="P:chromatin organization"/>
    <property type="evidence" value="ECO:0007669"/>
    <property type="project" value="UniProtKB-ARBA"/>
</dbReference>
<feature type="region of interest" description="Disordered" evidence="7">
    <location>
        <begin position="427"/>
        <end position="456"/>
    </location>
</feature>
<feature type="domain" description="Bromo" evidence="8">
    <location>
        <begin position="59"/>
        <end position="129"/>
    </location>
</feature>
<feature type="region of interest" description="Disordered" evidence="7">
    <location>
        <begin position="645"/>
        <end position="677"/>
    </location>
</feature>
<evidence type="ECO:0000256" key="1">
    <source>
        <dbReference type="ARBA" id="ARBA00004123"/>
    </source>
</evidence>
<feature type="compositionally biased region" description="Low complexity" evidence="7">
    <location>
        <begin position="427"/>
        <end position="441"/>
    </location>
</feature>
<feature type="compositionally biased region" description="Low complexity" evidence="7">
    <location>
        <begin position="908"/>
        <end position="917"/>
    </location>
</feature>